<evidence type="ECO:0000313" key="2">
    <source>
        <dbReference type="EMBL" id="KAF2455599.1"/>
    </source>
</evidence>
<evidence type="ECO:0000313" key="3">
    <source>
        <dbReference type="Proteomes" id="UP000799766"/>
    </source>
</evidence>
<dbReference type="PANTHER" id="PTHR37535">
    <property type="entry name" value="FLUG DOMAIN PROTEIN"/>
    <property type="match status" value="1"/>
</dbReference>
<gene>
    <name evidence="2" type="ORF">BDY21DRAFT_68448</name>
</gene>
<evidence type="ECO:0000256" key="1">
    <source>
        <dbReference type="SAM" id="MobiDB-lite"/>
    </source>
</evidence>
<keyword evidence="3" id="KW-1185">Reference proteome</keyword>
<accession>A0A6A6NV28</accession>
<protein>
    <submittedName>
        <fullName evidence="2">Uncharacterized protein</fullName>
    </submittedName>
</protein>
<name>A0A6A6NV28_9PEZI</name>
<feature type="compositionally biased region" description="Acidic residues" evidence="1">
    <location>
        <begin position="174"/>
        <end position="190"/>
    </location>
</feature>
<proteinExistence type="predicted"/>
<sequence length="259" mass="28990">MGKSLREYRSRPCRIYQECFDCGHHALCQVELGQLPFAKENKHPSQVHALAACLSGTHSSKLAGGWRVEINNDINRPLTEEHGLDAATKERPIIYIDDVFLVLHHDSARDTSTFPDPRQQLQLAFLILLCAYTASRPDALVYVKKNAKVLTECALQSYEDGTRRGEKSDRTNDSDEDDEDEEDGEDEDGYDDGKNRNTVDDADGEPLGTDEVETLCYKHVTLVLLANPKGNIDLLAMEILKGINGIRNGRFIASMRLTI</sequence>
<dbReference type="InterPro" id="IPR021842">
    <property type="entry name" value="DUF3435"/>
</dbReference>
<dbReference type="Pfam" id="PF11917">
    <property type="entry name" value="DUF3435"/>
    <property type="match status" value="1"/>
</dbReference>
<feature type="compositionally biased region" description="Basic and acidic residues" evidence="1">
    <location>
        <begin position="160"/>
        <end position="173"/>
    </location>
</feature>
<dbReference type="AlphaFoldDB" id="A0A6A6NV28"/>
<dbReference type="Proteomes" id="UP000799766">
    <property type="component" value="Unassembled WGS sequence"/>
</dbReference>
<organism evidence="2 3">
    <name type="scientific">Lineolata rhizophorae</name>
    <dbReference type="NCBI Taxonomy" id="578093"/>
    <lineage>
        <taxon>Eukaryota</taxon>
        <taxon>Fungi</taxon>
        <taxon>Dikarya</taxon>
        <taxon>Ascomycota</taxon>
        <taxon>Pezizomycotina</taxon>
        <taxon>Dothideomycetes</taxon>
        <taxon>Dothideomycetes incertae sedis</taxon>
        <taxon>Lineolatales</taxon>
        <taxon>Lineolataceae</taxon>
        <taxon>Lineolata</taxon>
    </lineage>
</organism>
<feature type="region of interest" description="Disordered" evidence="1">
    <location>
        <begin position="160"/>
        <end position="207"/>
    </location>
</feature>
<dbReference type="PANTHER" id="PTHR37535:SF4">
    <property type="entry name" value="FLUG DOMAIN-CONTAINING PROTEIN"/>
    <property type="match status" value="1"/>
</dbReference>
<reference evidence="2" key="1">
    <citation type="journal article" date="2020" name="Stud. Mycol.">
        <title>101 Dothideomycetes genomes: a test case for predicting lifestyles and emergence of pathogens.</title>
        <authorList>
            <person name="Haridas S."/>
            <person name="Albert R."/>
            <person name="Binder M."/>
            <person name="Bloem J."/>
            <person name="Labutti K."/>
            <person name="Salamov A."/>
            <person name="Andreopoulos B."/>
            <person name="Baker S."/>
            <person name="Barry K."/>
            <person name="Bills G."/>
            <person name="Bluhm B."/>
            <person name="Cannon C."/>
            <person name="Castanera R."/>
            <person name="Culley D."/>
            <person name="Daum C."/>
            <person name="Ezra D."/>
            <person name="Gonzalez J."/>
            <person name="Henrissat B."/>
            <person name="Kuo A."/>
            <person name="Liang C."/>
            <person name="Lipzen A."/>
            <person name="Lutzoni F."/>
            <person name="Magnuson J."/>
            <person name="Mondo S."/>
            <person name="Nolan M."/>
            <person name="Ohm R."/>
            <person name="Pangilinan J."/>
            <person name="Park H.-J."/>
            <person name="Ramirez L."/>
            <person name="Alfaro M."/>
            <person name="Sun H."/>
            <person name="Tritt A."/>
            <person name="Yoshinaga Y."/>
            <person name="Zwiers L.-H."/>
            <person name="Turgeon B."/>
            <person name="Goodwin S."/>
            <person name="Spatafora J."/>
            <person name="Crous P."/>
            <person name="Grigoriev I."/>
        </authorList>
    </citation>
    <scope>NUCLEOTIDE SEQUENCE</scope>
    <source>
        <strain evidence="2">ATCC 16933</strain>
    </source>
</reference>
<dbReference type="EMBL" id="MU001686">
    <property type="protein sequence ID" value="KAF2455599.1"/>
    <property type="molecule type" value="Genomic_DNA"/>
</dbReference>
<dbReference type="OrthoDB" id="3941562at2759"/>